<reference key="2">
    <citation type="submission" date="2011-10" db="EMBL/GenBank/DDBJ databases">
        <title>The genome and transcriptome sequence of Clonorchis sinensis provide insights into the carcinogenic liver fluke.</title>
        <authorList>
            <person name="Wang X."/>
            <person name="Huang Y."/>
            <person name="Chen W."/>
            <person name="Liu H."/>
            <person name="Guo L."/>
            <person name="Chen Y."/>
            <person name="Luo F."/>
            <person name="Zhou W."/>
            <person name="Sun J."/>
            <person name="Mao Q."/>
            <person name="Liang P."/>
            <person name="Zhou C."/>
            <person name="Tian Y."/>
            <person name="Men J."/>
            <person name="Lv X."/>
            <person name="Huang L."/>
            <person name="Zhou J."/>
            <person name="Hu Y."/>
            <person name="Li R."/>
            <person name="Zhang F."/>
            <person name="Lei H."/>
            <person name="Li X."/>
            <person name="Hu X."/>
            <person name="Liang C."/>
            <person name="Xu J."/>
            <person name="Wu Z."/>
            <person name="Yu X."/>
        </authorList>
    </citation>
    <scope>NUCLEOTIDE SEQUENCE</scope>
    <source>
        <strain>Henan</strain>
    </source>
</reference>
<evidence type="ECO:0000313" key="1">
    <source>
        <dbReference type="EMBL" id="GAA51415.1"/>
    </source>
</evidence>
<protein>
    <submittedName>
        <fullName evidence="1">Uncharacterized protein</fullName>
    </submittedName>
</protein>
<dbReference type="EMBL" id="DF143150">
    <property type="protein sequence ID" value="GAA51415.1"/>
    <property type="molecule type" value="Genomic_DNA"/>
</dbReference>
<accession>G7YEN2</accession>
<name>G7YEN2_CLOSI</name>
<gene>
    <name evidence="1" type="ORF">CLF_106077</name>
</gene>
<evidence type="ECO:0000313" key="2">
    <source>
        <dbReference type="Proteomes" id="UP000008909"/>
    </source>
</evidence>
<reference evidence="1" key="1">
    <citation type="journal article" date="2011" name="Genome Biol.">
        <title>The draft genome of the carcinogenic human liver fluke Clonorchis sinensis.</title>
        <authorList>
            <person name="Wang X."/>
            <person name="Chen W."/>
            <person name="Huang Y."/>
            <person name="Sun J."/>
            <person name="Men J."/>
            <person name="Liu H."/>
            <person name="Luo F."/>
            <person name="Guo L."/>
            <person name="Lv X."/>
            <person name="Deng C."/>
            <person name="Zhou C."/>
            <person name="Fan Y."/>
            <person name="Li X."/>
            <person name="Huang L."/>
            <person name="Hu Y."/>
            <person name="Liang C."/>
            <person name="Hu X."/>
            <person name="Xu J."/>
            <person name="Yu X."/>
        </authorList>
    </citation>
    <scope>NUCLEOTIDE SEQUENCE [LARGE SCALE GENOMIC DNA]</scope>
    <source>
        <strain evidence="1">Henan</strain>
    </source>
</reference>
<proteinExistence type="predicted"/>
<dbReference type="Proteomes" id="UP000008909">
    <property type="component" value="Unassembled WGS sequence"/>
</dbReference>
<dbReference type="AlphaFoldDB" id="G7YEN2"/>
<keyword evidence="2" id="KW-1185">Reference proteome</keyword>
<organism evidence="1 2">
    <name type="scientific">Clonorchis sinensis</name>
    <name type="common">Chinese liver fluke</name>
    <dbReference type="NCBI Taxonomy" id="79923"/>
    <lineage>
        <taxon>Eukaryota</taxon>
        <taxon>Metazoa</taxon>
        <taxon>Spiralia</taxon>
        <taxon>Lophotrochozoa</taxon>
        <taxon>Platyhelminthes</taxon>
        <taxon>Trematoda</taxon>
        <taxon>Digenea</taxon>
        <taxon>Opisthorchiida</taxon>
        <taxon>Opisthorchiata</taxon>
        <taxon>Opisthorchiidae</taxon>
        <taxon>Clonorchis</taxon>
    </lineage>
</organism>
<sequence>MCVQKACVHTDMVKQIRQQLEVTELLIISKLKRSVTTGSPHGYKCLRLSREKNLFKPERVNTEYIKLSIFIIAERSLATPGETRAKRLKVIEHENTNYHTQCNIPILSVQGYYTSSTQDHPIELLLERLHFSLSLYVRNTPSVQQGGCNLSWIFPPKIACLMSGLIRDSCCIELSRRCIEYNDKPSALSWYPLSGFRTSAYGLHCPPLVNNRVPPATSTWPVATQRVPVPDGSTYPRSRGRFVSASTALAEQFRRTGQTATAGATHLPVPARHDPTTAADWRRNRRVTSWFRPDYLEPPNASWRSAVCVLLVQLVIEPRKREKLLRAQKEQRNFWSSIQRQDNCVFPWANAPQDPQSYAFWSSSFCRIILQLYIDTSA</sequence>